<feature type="transmembrane region" description="Helical" evidence="8">
    <location>
        <begin position="371"/>
        <end position="388"/>
    </location>
</feature>
<dbReference type="Pfam" id="PF13231">
    <property type="entry name" value="PMT_2"/>
    <property type="match status" value="1"/>
</dbReference>
<keyword evidence="4" id="KW-0808">Transferase</keyword>
<keyword evidence="3" id="KW-0328">Glycosyltransferase</keyword>
<comment type="caution">
    <text evidence="10">The sequence shown here is derived from an EMBL/GenBank/DDBJ whole genome shotgun (WGS) entry which is preliminary data.</text>
</comment>
<feature type="transmembrane region" description="Helical" evidence="8">
    <location>
        <begin position="314"/>
        <end position="332"/>
    </location>
</feature>
<dbReference type="PANTHER" id="PTHR33908">
    <property type="entry name" value="MANNOSYLTRANSFERASE YKCB-RELATED"/>
    <property type="match status" value="1"/>
</dbReference>
<evidence type="ECO:0000313" key="11">
    <source>
        <dbReference type="Proteomes" id="UP000177382"/>
    </source>
</evidence>
<proteinExistence type="predicted"/>
<dbReference type="GO" id="GO:0009103">
    <property type="term" value="P:lipopolysaccharide biosynthetic process"/>
    <property type="evidence" value="ECO:0007669"/>
    <property type="project" value="UniProtKB-ARBA"/>
</dbReference>
<dbReference type="Proteomes" id="UP000177382">
    <property type="component" value="Unassembled WGS sequence"/>
</dbReference>
<keyword evidence="2" id="KW-1003">Cell membrane</keyword>
<feature type="transmembrane region" description="Helical" evidence="8">
    <location>
        <begin position="111"/>
        <end position="132"/>
    </location>
</feature>
<evidence type="ECO:0000256" key="7">
    <source>
        <dbReference type="ARBA" id="ARBA00023136"/>
    </source>
</evidence>
<dbReference type="PANTHER" id="PTHR33908:SF11">
    <property type="entry name" value="MEMBRANE PROTEIN"/>
    <property type="match status" value="1"/>
</dbReference>
<keyword evidence="7 8" id="KW-0472">Membrane</keyword>
<name>A0A1F7XKN7_9BACT</name>
<keyword evidence="5 8" id="KW-0812">Transmembrane</keyword>
<feature type="transmembrane region" description="Helical" evidence="8">
    <location>
        <begin position="188"/>
        <end position="212"/>
    </location>
</feature>
<feature type="transmembrane region" description="Helical" evidence="8">
    <location>
        <begin position="338"/>
        <end position="359"/>
    </location>
</feature>
<feature type="transmembrane region" description="Helical" evidence="8">
    <location>
        <begin position="233"/>
        <end position="255"/>
    </location>
</feature>
<gene>
    <name evidence="10" type="ORF">A2V97_00755</name>
</gene>
<dbReference type="STRING" id="1802485.A2V97_00755"/>
<feature type="domain" description="Glycosyltransferase RgtA/B/C/D-like" evidence="9">
    <location>
        <begin position="113"/>
        <end position="251"/>
    </location>
</feature>
<dbReference type="InterPro" id="IPR050297">
    <property type="entry name" value="LipidA_mod_glycosyltrf_83"/>
</dbReference>
<sequence>MLNNLFTRLFSIKNIEYYLLSMMLVGGFLIRLYKINNPLADWHSFRQADTASVARLYVENGVNLLYPRYYDLSSTQSRILNPEGYRFVEFPIYNAIHALLAKNLGILSFEVWGRLVSIIFTLGSGFLVYLLGRRFINKWGGVIASFFFLFLPFNIYFTRVILPEPTAIFFGLLGIWFFVLFIDSEKALFLYLSGLCFALGLLIKPFIIFYTIPLVYLILKKYSLKKIFKTPKLLIKLLIFINIIAIPFFLWRAWISKFPAGIPGWAWMFNGDGIRLKPAFFRWIFGERLTKLILGYWGIIIFTFGLLKPKKDLFIHTFLLGMFTYVVVFATVNVRHDYYQTITIPAISLALAQGLLYLWNSQDFPRFSARTLVIFSIFIMFATGASEIREFYKVNHPEIIEAGAAVDRLTPKDAIVIAPYNGDTAFLYQTKRKGWPVIDSSVEEIIRKGADYYATVSLNDKDTLEVIGRFEVIERTNTYLIADLHRPKK</sequence>
<feature type="transmembrane region" description="Helical" evidence="8">
    <location>
        <begin position="289"/>
        <end position="307"/>
    </location>
</feature>
<evidence type="ECO:0000256" key="8">
    <source>
        <dbReference type="SAM" id="Phobius"/>
    </source>
</evidence>
<dbReference type="AlphaFoldDB" id="A0A1F7XKN7"/>
<comment type="subcellular location">
    <subcellularLocation>
        <location evidence="1">Cell membrane</location>
        <topology evidence="1">Multi-pass membrane protein</topology>
    </subcellularLocation>
</comment>
<dbReference type="GO" id="GO:0005886">
    <property type="term" value="C:plasma membrane"/>
    <property type="evidence" value="ECO:0007669"/>
    <property type="project" value="UniProtKB-SubCell"/>
</dbReference>
<evidence type="ECO:0000256" key="1">
    <source>
        <dbReference type="ARBA" id="ARBA00004651"/>
    </source>
</evidence>
<keyword evidence="6 8" id="KW-1133">Transmembrane helix</keyword>
<dbReference type="GO" id="GO:0016763">
    <property type="term" value="F:pentosyltransferase activity"/>
    <property type="evidence" value="ECO:0007669"/>
    <property type="project" value="TreeGrafter"/>
</dbReference>
<feature type="transmembrane region" description="Helical" evidence="8">
    <location>
        <begin position="138"/>
        <end position="157"/>
    </location>
</feature>
<dbReference type="InterPro" id="IPR038731">
    <property type="entry name" value="RgtA/B/C-like"/>
</dbReference>
<evidence type="ECO:0000259" key="9">
    <source>
        <dbReference type="Pfam" id="PF13231"/>
    </source>
</evidence>
<organism evidence="10 11">
    <name type="scientific">Candidatus Woesebacteria bacterium RBG_16_42_24</name>
    <dbReference type="NCBI Taxonomy" id="1802485"/>
    <lineage>
        <taxon>Bacteria</taxon>
        <taxon>Candidatus Woeseibacteriota</taxon>
    </lineage>
</organism>
<accession>A0A1F7XKN7</accession>
<evidence type="ECO:0000256" key="6">
    <source>
        <dbReference type="ARBA" id="ARBA00022989"/>
    </source>
</evidence>
<evidence type="ECO:0000256" key="2">
    <source>
        <dbReference type="ARBA" id="ARBA00022475"/>
    </source>
</evidence>
<reference evidence="10 11" key="1">
    <citation type="journal article" date="2016" name="Nat. Commun.">
        <title>Thousands of microbial genomes shed light on interconnected biogeochemical processes in an aquifer system.</title>
        <authorList>
            <person name="Anantharaman K."/>
            <person name="Brown C.T."/>
            <person name="Hug L.A."/>
            <person name="Sharon I."/>
            <person name="Castelle C.J."/>
            <person name="Probst A.J."/>
            <person name="Thomas B.C."/>
            <person name="Singh A."/>
            <person name="Wilkins M.J."/>
            <person name="Karaoz U."/>
            <person name="Brodie E.L."/>
            <person name="Williams K.H."/>
            <person name="Hubbard S.S."/>
            <person name="Banfield J.F."/>
        </authorList>
    </citation>
    <scope>NUCLEOTIDE SEQUENCE [LARGE SCALE GENOMIC DNA]</scope>
</reference>
<feature type="transmembrane region" description="Helical" evidence="8">
    <location>
        <begin position="15"/>
        <end position="33"/>
    </location>
</feature>
<evidence type="ECO:0000256" key="3">
    <source>
        <dbReference type="ARBA" id="ARBA00022676"/>
    </source>
</evidence>
<evidence type="ECO:0000313" key="10">
    <source>
        <dbReference type="EMBL" id="OGM15560.1"/>
    </source>
</evidence>
<evidence type="ECO:0000256" key="4">
    <source>
        <dbReference type="ARBA" id="ARBA00022679"/>
    </source>
</evidence>
<protein>
    <recommendedName>
        <fullName evidence="9">Glycosyltransferase RgtA/B/C/D-like domain-containing protein</fullName>
    </recommendedName>
</protein>
<evidence type="ECO:0000256" key="5">
    <source>
        <dbReference type="ARBA" id="ARBA00022692"/>
    </source>
</evidence>
<dbReference type="EMBL" id="MGFX01000002">
    <property type="protein sequence ID" value="OGM15560.1"/>
    <property type="molecule type" value="Genomic_DNA"/>
</dbReference>
<feature type="transmembrane region" description="Helical" evidence="8">
    <location>
        <begin position="166"/>
        <end position="182"/>
    </location>
</feature>